<sequence length="267" mass="29806">MVTPILPAFLPTLVGALQRTWIRKRLKDVICASDADMTILSCDGVIFKVHHKHLEVHSDVFAAAENATCNAGIHSNPENDEVVELSESSAVLDLLFQYMYRQPQPDLRSVAFPEFAALAEAVEKYVVYSAMPAIAIQMKESVTEYPLQVLNYASRHSHKALAAEAARLSLGLSLSQAVSILSPDVLVQWATFYDTWHTAVRHYTSFFIKAQSYDNHNLSILATCVRDPSLCFTHRQNLEGMKTLAGSSSIQWAINTLSIIFDRDFMN</sequence>
<comment type="caution">
    <text evidence="2">The sequence shown here is derived from an EMBL/GenBank/DDBJ whole genome shotgun (WGS) entry which is preliminary data.</text>
</comment>
<dbReference type="AlphaFoldDB" id="A0AAW0E273"/>
<keyword evidence="3" id="KW-1185">Reference proteome</keyword>
<accession>A0AAW0E273</accession>
<feature type="domain" description="BTB" evidence="1">
    <location>
        <begin position="35"/>
        <end position="104"/>
    </location>
</feature>
<name>A0AAW0E273_9AGAR</name>
<dbReference type="InterPro" id="IPR000210">
    <property type="entry name" value="BTB/POZ_dom"/>
</dbReference>
<dbReference type="InterPro" id="IPR011333">
    <property type="entry name" value="SKP1/BTB/POZ_sf"/>
</dbReference>
<dbReference type="Proteomes" id="UP001362999">
    <property type="component" value="Unassembled WGS sequence"/>
</dbReference>
<gene>
    <name evidence="2" type="ORF">R3P38DRAFT_3169349</name>
</gene>
<dbReference type="Pfam" id="PF00651">
    <property type="entry name" value="BTB"/>
    <property type="match status" value="1"/>
</dbReference>
<evidence type="ECO:0000313" key="2">
    <source>
        <dbReference type="EMBL" id="KAK7057843.1"/>
    </source>
</evidence>
<proteinExistence type="predicted"/>
<protein>
    <recommendedName>
        <fullName evidence="1">BTB domain-containing protein</fullName>
    </recommendedName>
</protein>
<dbReference type="EMBL" id="JAWWNJ010000004">
    <property type="protein sequence ID" value="KAK7057843.1"/>
    <property type="molecule type" value="Genomic_DNA"/>
</dbReference>
<dbReference type="Gene3D" id="3.30.710.10">
    <property type="entry name" value="Potassium Channel Kv1.1, Chain A"/>
    <property type="match status" value="1"/>
</dbReference>
<evidence type="ECO:0000313" key="3">
    <source>
        <dbReference type="Proteomes" id="UP001362999"/>
    </source>
</evidence>
<organism evidence="2 3">
    <name type="scientific">Favolaschia claudopus</name>
    <dbReference type="NCBI Taxonomy" id="2862362"/>
    <lineage>
        <taxon>Eukaryota</taxon>
        <taxon>Fungi</taxon>
        <taxon>Dikarya</taxon>
        <taxon>Basidiomycota</taxon>
        <taxon>Agaricomycotina</taxon>
        <taxon>Agaricomycetes</taxon>
        <taxon>Agaricomycetidae</taxon>
        <taxon>Agaricales</taxon>
        <taxon>Marasmiineae</taxon>
        <taxon>Mycenaceae</taxon>
        <taxon>Favolaschia</taxon>
    </lineage>
</organism>
<evidence type="ECO:0000259" key="1">
    <source>
        <dbReference type="Pfam" id="PF00651"/>
    </source>
</evidence>
<reference evidence="2 3" key="1">
    <citation type="journal article" date="2024" name="J Genomics">
        <title>Draft genome sequencing and assembly of Favolaschia claudopus CIRM-BRFM 2984 isolated from oak limbs.</title>
        <authorList>
            <person name="Navarro D."/>
            <person name="Drula E."/>
            <person name="Chaduli D."/>
            <person name="Cazenave R."/>
            <person name="Ahrendt S."/>
            <person name="Wang J."/>
            <person name="Lipzen A."/>
            <person name="Daum C."/>
            <person name="Barry K."/>
            <person name="Grigoriev I.V."/>
            <person name="Favel A."/>
            <person name="Rosso M.N."/>
            <person name="Martin F."/>
        </authorList>
    </citation>
    <scope>NUCLEOTIDE SEQUENCE [LARGE SCALE GENOMIC DNA]</scope>
    <source>
        <strain evidence="2 3">CIRM-BRFM 2984</strain>
    </source>
</reference>